<dbReference type="Proteomes" id="UP001320831">
    <property type="component" value="Unassembled WGS sequence"/>
</dbReference>
<name>A0ABT2LVI5_9HYPH</name>
<reference evidence="2 3" key="1">
    <citation type="submission" date="2022-09" db="EMBL/GenBank/DDBJ databases">
        <title>Chelativorans salina sp. nov., a novel slightly halophilic bacterium isolated from a saline lake sediment enrichment.</title>
        <authorList>
            <person name="Gao L."/>
            <person name="Fang B.-Z."/>
            <person name="Li W.-J."/>
        </authorList>
    </citation>
    <scope>NUCLEOTIDE SEQUENCE [LARGE SCALE GENOMIC DNA]</scope>
    <source>
        <strain evidence="2 3">EGI FJ00035</strain>
    </source>
</reference>
<dbReference type="EMBL" id="JAOCZP010000015">
    <property type="protein sequence ID" value="MCT7378546.1"/>
    <property type="molecule type" value="Genomic_DNA"/>
</dbReference>
<comment type="caution">
    <text evidence="2">The sequence shown here is derived from an EMBL/GenBank/DDBJ whole genome shotgun (WGS) entry which is preliminary data.</text>
</comment>
<dbReference type="RefSeq" id="WP_260907542.1">
    <property type="nucleotide sequence ID" value="NZ_JAOCZP010000015.1"/>
</dbReference>
<dbReference type="SUPFAM" id="SSF53795">
    <property type="entry name" value="PEP carboxykinase-like"/>
    <property type="match status" value="1"/>
</dbReference>
<sequence>MAPANRHGSLVIAGESGVLVTGPSGSGKTRLALALMAHCAAHGRFSRLVADDQVFLSVAAGRVIGHAPETIGGLVEARGFGPARTAHEPRAVIDLVVQLVAAKEAPRVHGEEQVSLQGIVLPCLELAERDVEGAVFAIAARLSLSPFG</sequence>
<protein>
    <submittedName>
        <fullName evidence="2">HPr kinase/phosphorylase</fullName>
    </submittedName>
</protein>
<accession>A0ABT2LVI5</accession>
<dbReference type="InterPro" id="IPR027417">
    <property type="entry name" value="P-loop_NTPase"/>
</dbReference>
<proteinExistence type="predicted"/>
<dbReference type="GO" id="GO:0016301">
    <property type="term" value="F:kinase activity"/>
    <property type="evidence" value="ECO:0007669"/>
    <property type="project" value="UniProtKB-KW"/>
</dbReference>
<dbReference type="InterPro" id="IPR011104">
    <property type="entry name" value="Hpr_kin/Pase_C"/>
</dbReference>
<organism evidence="2 3">
    <name type="scientific">Chelativorans salis</name>
    <dbReference type="NCBI Taxonomy" id="2978478"/>
    <lineage>
        <taxon>Bacteria</taxon>
        <taxon>Pseudomonadati</taxon>
        <taxon>Pseudomonadota</taxon>
        <taxon>Alphaproteobacteria</taxon>
        <taxon>Hyphomicrobiales</taxon>
        <taxon>Phyllobacteriaceae</taxon>
        <taxon>Chelativorans</taxon>
    </lineage>
</organism>
<keyword evidence="3" id="KW-1185">Reference proteome</keyword>
<evidence type="ECO:0000313" key="2">
    <source>
        <dbReference type="EMBL" id="MCT7378546.1"/>
    </source>
</evidence>
<keyword evidence="2" id="KW-0418">Kinase</keyword>
<dbReference type="CDD" id="cd01918">
    <property type="entry name" value="HprK_C"/>
    <property type="match status" value="1"/>
</dbReference>
<feature type="domain" description="HPr kinase/phosphorylase C-terminal" evidence="1">
    <location>
        <begin position="5"/>
        <end position="82"/>
    </location>
</feature>
<dbReference type="Gene3D" id="3.40.50.300">
    <property type="entry name" value="P-loop containing nucleotide triphosphate hydrolases"/>
    <property type="match status" value="1"/>
</dbReference>
<keyword evidence="2" id="KW-0808">Transferase</keyword>
<evidence type="ECO:0000259" key="1">
    <source>
        <dbReference type="Pfam" id="PF07475"/>
    </source>
</evidence>
<dbReference type="Pfam" id="PF07475">
    <property type="entry name" value="Hpr_kinase_C"/>
    <property type="match status" value="1"/>
</dbReference>
<evidence type="ECO:0000313" key="3">
    <source>
        <dbReference type="Proteomes" id="UP001320831"/>
    </source>
</evidence>
<gene>
    <name evidence="2" type="ORF">N5A92_26390</name>
</gene>